<sequence>MKWIVALAVGIAVAFLAMWMFMGRGGPRPETMGQSVREDAIVAVSMPELSGNAALGARAFKGKCAKCHGDDAGGRAGKGPPLIYKYYFPGHHGDEAFFRAARQGVQQHHWTFGNMPPVNGITNADLKVIVAYVRAVQRANGIY</sequence>
<dbReference type="AlphaFoldDB" id="A0A3B0R9C2"/>
<keyword evidence="2" id="KW-0479">Metal-binding</keyword>
<dbReference type="EMBL" id="UOEG01000036">
    <property type="protein sequence ID" value="VAV88789.1"/>
    <property type="molecule type" value="Genomic_DNA"/>
</dbReference>
<evidence type="ECO:0000259" key="4">
    <source>
        <dbReference type="PROSITE" id="PS51007"/>
    </source>
</evidence>
<accession>A0A3B0R9C2</accession>
<organism evidence="5">
    <name type="scientific">hydrothermal vent metagenome</name>
    <dbReference type="NCBI Taxonomy" id="652676"/>
    <lineage>
        <taxon>unclassified sequences</taxon>
        <taxon>metagenomes</taxon>
        <taxon>ecological metagenomes</taxon>
    </lineage>
</organism>
<feature type="domain" description="Cytochrome c" evidence="4">
    <location>
        <begin position="51"/>
        <end position="137"/>
    </location>
</feature>
<dbReference type="Pfam" id="PF00034">
    <property type="entry name" value="Cytochrom_C"/>
    <property type="match status" value="1"/>
</dbReference>
<reference evidence="5" key="1">
    <citation type="submission" date="2018-06" db="EMBL/GenBank/DDBJ databases">
        <authorList>
            <person name="Zhirakovskaya E."/>
        </authorList>
    </citation>
    <scope>NUCLEOTIDE SEQUENCE</scope>
</reference>
<dbReference type="InterPro" id="IPR009056">
    <property type="entry name" value="Cyt_c-like_dom"/>
</dbReference>
<dbReference type="GO" id="GO:0020037">
    <property type="term" value="F:heme binding"/>
    <property type="evidence" value="ECO:0007669"/>
    <property type="project" value="InterPro"/>
</dbReference>
<dbReference type="GO" id="GO:0009055">
    <property type="term" value="F:electron transfer activity"/>
    <property type="evidence" value="ECO:0007669"/>
    <property type="project" value="InterPro"/>
</dbReference>
<dbReference type="Gene3D" id="1.10.760.10">
    <property type="entry name" value="Cytochrome c-like domain"/>
    <property type="match status" value="1"/>
</dbReference>
<dbReference type="PROSITE" id="PS51007">
    <property type="entry name" value="CYTC"/>
    <property type="match status" value="1"/>
</dbReference>
<gene>
    <name evidence="5" type="ORF">MNBD_ALPHA07-1297</name>
</gene>
<evidence type="ECO:0000256" key="1">
    <source>
        <dbReference type="ARBA" id="ARBA00022617"/>
    </source>
</evidence>
<keyword evidence="1" id="KW-0349">Heme</keyword>
<evidence type="ECO:0000256" key="2">
    <source>
        <dbReference type="ARBA" id="ARBA00022723"/>
    </source>
</evidence>
<dbReference type="InterPro" id="IPR036909">
    <property type="entry name" value="Cyt_c-like_dom_sf"/>
</dbReference>
<evidence type="ECO:0000313" key="5">
    <source>
        <dbReference type="EMBL" id="VAV88789.1"/>
    </source>
</evidence>
<keyword evidence="3" id="KW-0408">Iron</keyword>
<name>A0A3B0R9C2_9ZZZZ</name>
<dbReference type="GO" id="GO:0046872">
    <property type="term" value="F:metal ion binding"/>
    <property type="evidence" value="ECO:0007669"/>
    <property type="project" value="UniProtKB-KW"/>
</dbReference>
<proteinExistence type="predicted"/>
<evidence type="ECO:0000256" key="3">
    <source>
        <dbReference type="ARBA" id="ARBA00023004"/>
    </source>
</evidence>
<protein>
    <recommendedName>
        <fullName evidence="4">Cytochrome c domain-containing protein</fullName>
    </recommendedName>
</protein>
<dbReference type="SUPFAM" id="SSF46626">
    <property type="entry name" value="Cytochrome c"/>
    <property type="match status" value="1"/>
</dbReference>